<evidence type="ECO:0000313" key="1">
    <source>
        <dbReference type="EMBL" id="KAK2634597.1"/>
    </source>
</evidence>
<sequence>MVWEPQQGLGALFNIDGDGDDDNDNDDEDNDDLVLFLPLSILGCLDIQNVKPTHFLNAAGLTGRPNVDLCEFNKLETIRGNVEELLKEYDNVCNLRMRLPISSDLSNPRNIAMKIARFDKVVNIPNSMSILDELIPVSVEMAKRNLKRYMEFHKSWCCESQ</sequence>
<organism evidence="1 2">
    <name type="scientific">Dipteronia dyeriana</name>
    <dbReference type="NCBI Taxonomy" id="168575"/>
    <lineage>
        <taxon>Eukaryota</taxon>
        <taxon>Viridiplantae</taxon>
        <taxon>Streptophyta</taxon>
        <taxon>Embryophyta</taxon>
        <taxon>Tracheophyta</taxon>
        <taxon>Spermatophyta</taxon>
        <taxon>Magnoliopsida</taxon>
        <taxon>eudicotyledons</taxon>
        <taxon>Gunneridae</taxon>
        <taxon>Pentapetalae</taxon>
        <taxon>rosids</taxon>
        <taxon>malvids</taxon>
        <taxon>Sapindales</taxon>
        <taxon>Sapindaceae</taxon>
        <taxon>Hippocastanoideae</taxon>
        <taxon>Acereae</taxon>
        <taxon>Dipteronia</taxon>
    </lineage>
</organism>
<name>A0AAD9TEH3_9ROSI</name>
<reference evidence="1" key="1">
    <citation type="journal article" date="2023" name="Plant J.">
        <title>Genome sequences and population genomics provide insights into the demographic history, inbreeding, and mutation load of two 'living fossil' tree species of Dipteronia.</title>
        <authorList>
            <person name="Feng Y."/>
            <person name="Comes H.P."/>
            <person name="Chen J."/>
            <person name="Zhu S."/>
            <person name="Lu R."/>
            <person name="Zhang X."/>
            <person name="Li P."/>
            <person name="Qiu J."/>
            <person name="Olsen K.M."/>
            <person name="Qiu Y."/>
        </authorList>
    </citation>
    <scope>NUCLEOTIDE SEQUENCE</scope>
    <source>
        <strain evidence="1">KIB01</strain>
    </source>
</reference>
<proteinExistence type="predicted"/>
<accession>A0AAD9TEH3</accession>
<evidence type="ECO:0000313" key="2">
    <source>
        <dbReference type="Proteomes" id="UP001280121"/>
    </source>
</evidence>
<dbReference type="EMBL" id="JANJYI010000009">
    <property type="protein sequence ID" value="KAK2634597.1"/>
    <property type="molecule type" value="Genomic_DNA"/>
</dbReference>
<dbReference type="Proteomes" id="UP001280121">
    <property type="component" value="Unassembled WGS sequence"/>
</dbReference>
<comment type="caution">
    <text evidence="1">The sequence shown here is derived from an EMBL/GenBank/DDBJ whole genome shotgun (WGS) entry which is preliminary data.</text>
</comment>
<protein>
    <submittedName>
        <fullName evidence="1">Uncharacterized protein</fullName>
    </submittedName>
</protein>
<keyword evidence="2" id="KW-1185">Reference proteome</keyword>
<dbReference type="AlphaFoldDB" id="A0AAD9TEH3"/>
<dbReference type="Gene3D" id="3.40.50.720">
    <property type="entry name" value="NAD(P)-binding Rossmann-like Domain"/>
    <property type="match status" value="1"/>
</dbReference>
<gene>
    <name evidence="1" type="ORF">Ddye_029389</name>
</gene>